<feature type="transmembrane region" description="Helical" evidence="2">
    <location>
        <begin position="43"/>
        <end position="61"/>
    </location>
</feature>
<dbReference type="STRING" id="1127673.GLIP_4008"/>
<dbReference type="Gene3D" id="3.40.50.300">
    <property type="entry name" value="P-loop containing nucleotide triphosphate hydrolases"/>
    <property type="match status" value="1"/>
</dbReference>
<dbReference type="InterPro" id="IPR027417">
    <property type="entry name" value="P-loop_NTPase"/>
</dbReference>
<keyword evidence="2" id="KW-1133">Transmembrane helix</keyword>
<keyword evidence="2" id="KW-0472">Membrane</keyword>
<feature type="transmembrane region" description="Helical" evidence="2">
    <location>
        <begin position="537"/>
        <end position="557"/>
    </location>
</feature>
<feature type="transmembrane region" description="Helical" evidence="2">
    <location>
        <begin position="569"/>
        <end position="587"/>
    </location>
</feature>
<feature type="transmembrane region" description="Helical" evidence="2">
    <location>
        <begin position="831"/>
        <end position="849"/>
    </location>
</feature>
<dbReference type="OrthoDB" id="88903at2"/>
<reference evidence="4 5" key="1">
    <citation type="journal article" date="2017" name="Antonie Van Leeuwenhoek">
        <title>Rhizobium rhizosphaerae sp. nov., a novel species isolated from rice rhizosphere.</title>
        <authorList>
            <person name="Zhao J.J."/>
            <person name="Zhang J."/>
            <person name="Zhang R.J."/>
            <person name="Zhang C.W."/>
            <person name="Yin H.Q."/>
            <person name="Zhang X.X."/>
        </authorList>
    </citation>
    <scope>NUCLEOTIDE SEQUENCE [LARGE SCALE GENOMIC DNA]</scope>
    <source>
        <strain evidence="4 5">E3</strain>
    </source>
</reference>
<sequence length="980" mass="109952">MQVEVEQATTKSDSYKRKVAEDFVANKLAKEPMQKSAFPKARFILAIVIILTGILACILITKVTPLNPTPLISPFNIFSPMSWYYPLERNAALRLNLVDTNSTISAYQVDENQLALQFEDGSLLYLANHNVSQVNSANADIDMPVLNRNFTLRSASNNQDISNDLFNGIDGLFDPLFRQNVGIGQVSIIGYLSRSQPLTNDDLDRLRQSPMTAKAAEPKQKISSYDPPQEQKTSALNPAFAQDQSTLLAQSVADYITSNYPISASNIVVGGYGFDRHYSDDWQVGSGPNNGVFVSIIPAVSEASWTALPDREVSPIVIPVPQLIDKSWEIYNRDIIVYRDGSISTKTEAILPSALNRHDLDAFAKSNWATEIEDMQHQVFPSPIALLLLVGSVFIALRVLVVGQGQKDVEVIRSQQLIDSFVSDSPANDLTQDKLGFQEISSALSRFLRNSGTKAPLTIAITGLWGSGKSSLMYFLKQNLESFRLHPVWVNAWHHQNEEQFLAGLLSAIQSHAIPPFWTAAGMLYRWNLLKMRWVEAPLFFFSVTVIFLCSLGYILTSGEATLKPLSDFSTESIPYLGAVFGAFSLLRGGMDRISGMVNTNPLKSLFRSPGRNLDLRANLGLREKFAKEFSLLCNALGDSTLTIFIDDLDRCKEQRIMDVMETINYLVSSGDCYIIVGMEREPIENAICSYYQSTHTDVDQDALKIKAKRYLEKIINIEIPVPTASSDQFDGLVSSNISAPPEAKFTWLKPLLIFLVFIASFLIGSYFSSLINNEQPISSVDKPVIETATTQQNTEGDNLAVQQQESSIETTMQSEQPKILNYKTFESKEYVYWLMLPVLLLTLFALLIRVERFRQRKRIVENDSDEFLHAVSLWAKVLGISHRTPRNIKRYVNRARYLAMRNYESGAGIREANLVTLTAILEFNRGQLDEDSDGHLVPVPEIADQELQTQINLLLNQSEKIDLTKRQKFMYWVRGVNVN</sequence>
<evidence type="ECO:0000313" key="4">
    <source>
        <dbReference type="EMBL" id="GAC16619.1"/>
    </source>
</evidence>
<feature type="domain" description="KAP NTPase" evidence="3">
    <location>
        <begin position="438"/>
        <end position="895"/>
    </location>
</feature>
<dbReference type="PANTHER" id="PTHR22674:SF6">
    <property type="entry name" value="NTPASE KAP FAMILY P-LOOP DOMAIN-CONTAINING PROTEIN 1"/>
    <property type="match status" value="1"/>
</dbReference>
<feature type="region of interest" description="Disordered" evidence="1">
    <location>
        <begin position="211"/>
        <end position="232"/>
    </location>
</feature>
<dbReference type="eggNOG" id="COG4928">
    <property type="taxonomic scope" value="Bacteria"/>
</dbReference>
<organism evidence="4 5">
    <name type="scientific">Aliiglaciecola lipolytica E3</name>
    <dbReference type="NCBI Taxonomy" id="1127673"/>
    <lineage>
        <taxon>Bacteria</taxon>
        <taxon>Pseudomonadati</taxon>
        <taxon>Pseudomonadota</taxon>
        <taxon>Gammaproteobacteria</taxon>
        <taxon>Alteromonadales</taxon>
        <taxon>Alteromonadaceae</taxon>
        <taxon>Aliiglaciecola</taxon>
    </lineage>
</organism>
<dbReference type="Pfam" id="PF07693">
    <property type="entry name" value="KAP_NTPase"/>
    <property type="match status" value="1"/>
</dbReference>
<keyword evidence="5" id="KW-1185">Reference proteome</keyword>
<dbReference type="EMBL" id="BAEN01000076">
    <property type="protein sequence ID" value="GAC16619.1"/>
    <property type="molecule type" value="Genomic_DNA"/>
</dbReference>
<evidence type="ECO:0000313" key="5">
    <source>
        <dbReference type="Proteomes" id="UP000006334"/>
    </source>
</evidence>
<keyword evidence="2" id="KW-0812">Transmembrane</keyword>
<dbReference type="Proteomes" id="UP000006334">
    <property type="component" value="Unassembled WGS sequence"/>
</dbReference>
<dbReference type="RefSeq" id="WP_008846421.1">
    <property type="nucleotide sequence ID" value="NZ_BAEN01000076.1"/>
</dbReference>
<dbReference type="PANTHER" id="PTHR22674">
    <property type="entry name" value="NTPASE, KAP FAMILY P-LOOP DOMAIN-CONTAINING 1"/>
    <property type="match status" value="1"/>
</dbReference>
<dbReference type="SUPFAM" id="SSF52540">
    <property type="entry name" value="P-loop containing nucleoside triphosphate hydrolases"/>
    <property type="match status" value="1"/>
</dbReference>
<feature type="transmembrane region" description="Helical" evidence="2">
    <location>
        <begin position="384"/>
        <end position="403"/>
    </location>
</feature>
<dbReference type="AlphaFoldDB" id="K6X7L4"/>
<evidence type="ECO:0000256" key="1">
    <source>
        <dbReference type="SAM" id="MobiDB-lite"/>
    </source>
</evidence>
<feature type="transmembrane region" description="Helical" evidence="2">
    <location>
        <begin position="752"/>
        <end position="772"/>
    </location>
</feature>
<evidence type="ECO:0000259" key="3">
    <source>
        <dbReference type="Pfam" id="PF07693"/>
    </source>
</evidence>
<gene>
    <name evidence="4" type="ORF">GLIP_4008</name>
</gene>
<evidence type="ECO:0000256" key="2">
    <source>
        <dbReference type="SAM" id="Phobius"/>
    </source>
</evidence>
<dbReference type="InterPro" id="IPR011646">
    <property type="entry name" value="KAP_P-loop"/>
</dbReference>
<protein>
    <recommendedName>
        <fullName evidence="3">KAP NTPase domain-containing protein</fullName>
    </recommendedName>
</protein>
<name>K6X7L4_9ALTE</name>
<accession>K6X7L4</accession>
<comment type="caution">
    <text evidence="4">The sequence shown here is derived from an EMBL/GenBank/DDBJ whole genome shotgun (WGS) entry which is preliminary data.</text>
</comment>
<dbReference type="InterPro" id="IPR052754">
    <property type="entry name" value="NTPase_KAP_P-loop"/>
</dbReference>
<proteinExistence type="predicted"/>